<feature type="compositionally biased region" description="Gly residues" evidence="1">
    <location>
        <begin position="199"/>
        <end position="209"/>
    </location>
</feature>
<feature type="compositionally biased region" description="Basic and acidic residues" evidence="1">
    <location>
        <begin position="77"/>
        <end position="93"/>
    </location>
</feature>
<dbReference type="PANTHER" id="PTHR31351:SF4">
    <property type="entry name" value="AUXIN CANALIZATION PROTEIN (DUF828)"/>
    <property type="match status" value="1"/>
</dbReference>
<sequence>MEEANPMLMTKDNQGNNYTNTKLPESPRVPMEFLSRSWSLPALQLSKALSQSLPSLLSKTVASCTTSSNPNPNPILEEEHHHFSGEPSDDQRKLISGNSFSFASSATSQLVLDRIMSQSEVSPMTSGRPSCSEPPNGFGVGVGVGQSFSSSCLTPEMFDSPISDPISPPMEFDKFLSSSSTPQPLLPPIQVAPRTGGTTPVGGGGGGASVGSKTVGRWLKERREKKKEESRVHNAQLHAAVSVAAVAAAVAATASATAAASGQAGKDEQAEQTDMAIATAATLVAARCVEAAEAMGAEREHLASVISSAVNVQSHGDIMTLTAAAATALRGAATLKARTMKEVCNIAAVLPVERGLGIGAGSNGENGHCQNGSYNGDAGSQGENFLGLCNEELLSRGSELLKRTRTGELHWKLVSVYIDKSGQVILKMKSRHVAGTITKKKKKILMEVCKDMPTWPERRTMVAEEEERRYFGLKTATHRIIQFECKNQQEYDVWTHGVSRLLSIANEQRKNGTYSRTDVYWN</sequence>
<protein>
    <recommendedName>
        <fullName evidence="5">PH domain-containing protein</fullName>
    </recommendedName>
</protein>
<feature type="domain" description="Pleckstrin-like plant" evidence="3">
    <location>
        <begin position="399"/>
        <end position="504"/>
    </location>
</feature>
<feature type="compositionally biased region" description="Polar residues" evidence="1">
    <location>
        <begin position="11"/>
        <end position="23"/>
    </location>
</feature>
<feature type="domain" description="VAN3-binding protein-like auxin canalisation" evidence="2">
    <location>
        <begin position="24"/>
        <end position="354"/>
    </location>
</feature>
<evidence type="ECO:0000313" key="4">
    <source>
        <dbReference type="EMBL" id="MBA4670293.1"/>
    </source>
</evidence>
<evidence type="ECO:0000259" key="3">
    <source>
        <dbReference type="Pfam" id="PF08458"/>
    </source>
</evidence>
<dbReference type="Pfam" id="PF08458">
    <property type="entry name" value="PH_2"/>
    <property type="match status" value="1"/>
</dbReference>
<dbReference type="AlphaFoldDB" id="A0A7C9AMZ6"/>
<feature type="region of interest" description="Disordered" evidence="1">
    <location>
        <begin position="1"/>
        <end position="26"/>
    </location>
</feature>
<dbReference type="Pfam" id="PF05703">
    <property type="entry name" value="Auxin_canalis"/>
    <property type="match status" value="1"/>
</dbReference>
<evidence type="ECO:0008006" key="5">
    <source>
        <dbReference type="Google" id="ProtNLM"/>
    </source>
</evidence>
<dbReference type="GO" id="GO:0010087">
    <property type="term" value="P:phloem or xylem histogenesis"/>
    <property type="evidence" value="ECO:0007669"/>
    <property type="project" value="TreeGrafter"/>
</dbReference>
<dbReference type="GO" id="GO:0009734">
    <property type="term" value="P:auxin-activated signaling pathway"/>
    <property type="evidence" value="ECO:0007669"/>
    <property type="project" value="TreeGrafter"/>
</dbReference>
<dbReference type="GO" id="GO:0010305">
    <property type="term" value="P:leaf vascular tissue pattern formation"/>
    <property type="evidence" value="ECO:0007669"/>
    <property type="project" value="TreeGrafter"/>
</dbReference>
<organism evidence="4">
    <name type="scientific">Opuntia streptacantha</name>
    <name type="common">Prickly pear cactus</name>
    <name type="synonym">Opuntia cardona</name>
    <dbReference type="NCBI Taxonomy" id="393608"/>
    <lineage>
        <taxon>Eukaryota</taxon>
        <taxon>Viridiplantae</taxon>
        <taxon>Streptophyta</taxon>
        <taxon>Embryophyta</taxon>
        <taxon>Tracheophyta</taxon>
        <taxon>Spermatophyta</taxon>
        <taxon>Magnoliopsida</taxon>
        <taxon>eudicotyledons</taxon>
        <taxon>Gunneridae</taxon>
        <taxon>Pentapetalae</taxon>
        <taxon>Caryophyllales</taxon>
        <taxon>Cactineae</taxon>
        <taxon>Cactaceae</taxon>
        <taxon>Opuntioideae</taxon>
        <taxon>Opuntia</taxon>
    </lineage>
</organism>
<feature type="region of interest" description="Disordered" evidence="1">
    <location>
        <begin position="193"/>
        <end position="217"/>
    </location>
</feature>
<dbReference type="EMBL" id="GISG01247130">
    <property type="protein sequence ID" value="MBA4670293.1"/>
    <property type="molecule type" value="Transcribed_RNA"/>
</dbReference>
<evidence type="ECO:0000256" key="1">
    <source>
        <dbReference type="SAM" id="MobiDB-lite"/>
    </source>
</evidence>
<name>A0A7C9AMZ6_OPUST</name>
<feature type="region of interest" description="Disordered" evidence="1">
    <location>
        <begin position="62"/>
        <end position="95"/>
    </location>
</feature>
<proteinExistence type="predicted"/>
<dbReference type="PANTHER" id="PTHR31351">
    <property type="entry name" value="EXPRESSED PROTEIN"/>
    <property type="match status" value="1"/>
</dbReference>
<accession>A0A7C9AMZ6</accession>
<reference evidence="4" key="1">
    <citation type="journal article" date="2013" name="J. Plant Res.">
        <title>Effect of fungi and light on seed germination of three Opuntia species from semiarid lands of central Mexico.</title>
        <authorList>
            <person name="Delgado-Sanchez P."/>
            <person name="Jimenez-Bremont J.F."/>
            <person name="Guerrero-Gonzalez Mde L."/>
            <person name="Flores J."/>
        </authorList>
    </citation>
    <scope>NUCLEOTIDE SEQUENCE</scope>
    <source>
        <tissue evidence="4">Cladode</tissue>
    </source>
</reference>
<dbReference type="InterPro" id="IPR013666">
    <property type="entry name" value="PH_pln"/>
</dbReference>
<dbReference type="InterPro" id="IPR008546">
    <property type="entry name" value="VAN3-bd-like_auxin_canal"/>
</dbReference>
<evidence type="ECO:0000259" key="2">
    <source>
        <dbReference type="Pfam" id="PF05703"/>
    </source>
</evidence>
<reference evidence="4" key="2">
    <citation type="submission" date="2020-07" db="EMBL/GenBank/DDBJ databases">
        <authorList>
            <person name="Vera ALvarez R."/>
            <person name="Arias-Moreno D.M."/>
            <person name="Jimenez-Jacinto V."/>
            <person name="Jimenez-Bremont J.F."/>
            <person name="Swaminathan K."/>
            <person name="Moose S.P."/>
            <person name="Guerrero-Gonzalez M.L."/>
            <person name="Marino-Ramirez L."/>
            <person name="Landsman D."/>
            <person name="Rodriguez-Kessler M."/>
            <person name="Delgado-Sanchez P."/>
        </authorList>
    </citation>
    <scope>NUCLEOTIDE SEQUENCE</scope>
    <source>
        <tissue evidence="4">Cladode</tissue>
    </source>
</reference>
<dbReference type="InterPro" id="IPR040269">
    <property type="entry name" value="VAB"/>
</dbReference>